<sequence length="124" mass="13332">MSMQLVRTPGPVSWLPGSVTAAGLVFTSGMVSPSAFERPDGDPVPAKQQIVEALRELESTLTEAGTTLARMVKIEAFVAAEDMMDAWNEEFLKRWPVPGPARTTLIARFARAGISFEVQGVAAL</sequence>
<evidence type="ECO:0000313" key="1">
    <source>
        <dbReference type="EMBL" id="MFD2416488.1"/>
    </source>
</evidence>
<dbReference type="EMBL" id="JBHUKR010000006">
    <property type="protein sequence ID" value="MFD2416488.1"/>
    <property type="molecule type" value="Genomic_DNA"/>
</dbReference>
<proteinExistence type="predicted"/>
<dbReference type="SUPFAM" id="SSF55298">
    <property type="entry name" value="YjgF-like"/>
    <property type="match status" value="1"/>
</dbReference>
<gene>
    <name evidence="1" type="ORF">ACFSXZ_09100</name>
</gene>
<dbReference type="InterPro" id="IPR035959">
    <property type="entry name" value="RutC-like_sf"/>
</dbReference>
<dbReference type="Pfam" id="PF01042">
    <property type="entry name" value="Ribonuc_L-PSP"/>
    <property type="match status" value="1"/>
</dbReference>
<keyword evidence="1" id="KW-0378">Hydrolase</keyword>
<dbReference type="InterPro" id="IPR006175">
    <property type="entry name" value="YjgF/YER057c/UK114"/>
</dbReference>
<dbReference type="RefSeq" id="WP_378263313.1">
    <property type="nucleotide sequence ID" value="NZ_JBHUKR010000006.1"/>
</dbReference>
<dbReference type="Gene3D" id="3.30.1330.40">
    <property type="entry name" value="RutC-like"/>
    <property type="match status" value="1"/>
</dbReference>
<dbReference type="EC" id="3.5.-.-" evidence="1"/>
<dbReference type="Proteomes" id="UP001597417">
    <property type="component" value="Unassembled WGS sequence"/>
</dbReference>
<keyword evidence="2" id="KW-1185">Reference proteome</keyword>
<protein>
    <submittedName>
        <fullName evidence="1">RidA family protein</fullName>
        <ecNumber evidence="1">3.5.-.-</ecNumber>
    </submittedName>
</protein>
<organism evidence="1 2">
    <name type="scientific">Amycolatopsis pigmentata</name>
    <dbReference type="NCBI Taxonomy" id="450801"/>
    <lineage>
        <taxon>Bacteria</taxon>
        <taxon>Bacillati</taxon>
        <taxon>Actinomycetota</taxon>
        <taxon>Actinomycetes</taxon>
        <taxon>Pseudonocardiales</taxon>
        <taxon>Pseudonocardiaceae</taxon>
        <taxon>Amycolatopsis</taxon>
    </lineage>
</organism>
<accession>A0ABW5FNQ1</accession>
<reference evidence="2" key="1">
    <citation type="journal article" date="2019" name="Int. J. Syst. Evol. Microbiol.">
        <title>The Global Catalogue of Microorganisms (GCM) 10K type strain sequencing project: providing services to taxonomists for standard genome sequencing and annotation.</title>
        <authorList>
            <consortium name="The Broad Institute Genomics Platform"/>
            <consortium name="The Broad Institute Genome Sequencing Center for Infectious Disease"/>
            <person name="Wu L."/>
            <person name="Ma J."/>
        </authorList>
    </citation>
    <scope>NUCLEOTIDE SEQUENCE [LARGE SCALE GENOMIC DNA]</scope>
    <source>
        <strain evidence="2">CGMCC 4.7645</strain>
    </source>
</reference>
<name>A0ABW5FNQ1_9PSEU</name>
<comment type="caution">
    <text evidence="1">The sequence shown here is derived from an EMBL/GenBank/DDBJ whole genome shotgun (WGS) entry which is preliminary data.</text>
</comment>
<evidence type="ECO:0000313" key="2">
    <source>
        <dbReference type="Proteomes" id="UP001597417"/>
    </source>
</evidence>
<dbReference type="GO" id="GO:0016787">
    <property type="term" value="F:hydrolase activity"/>
    <property type="evidence" value="ECO:0007669"/>
    <property type="project" value="UniProtKB-KW"/>
</dbReference>